<evidence type="ECO:0000313" key="2">
    <source>
        <dbReference type="Proteomes" id="UP000827724"/>
    </source>
</evidence>
<name>A0A9P8TTV1_9HYPO</name>
<comment type="caution">
    <text evidence="1">The sequence shown here is derived from an EMBL/GenBank/DDBJ whole genome shotgun (WGS) entry which is preliminary data.</text>
</comment>
<gene>
    <name evidence="1" type="ORF">Trco_006380</name>
</gene>
<sequence>MRSRDAALYRQGPLPASRERLVDSEAAPLELQQTAAVSVAAEDVQVLPVIGKGHAANLAKHVDRLLAAERLGVDQIDVVGLFGGGQDGPAAACGGKAQVPNTGHLGDDRAERCAHALGIMPAPGVPNLDRLVLEAGRDGVAVVRPVAGEAVIPMSAQLLQDFSRLGVGDEDVQVVAHDGPQPTVWRHGRAV</sequence>
<protein>
    <submittedName>
        <fullName evidence="1">Uncharacterized protein</fullName>
    </submittedName>
</protein>
<accession>A0A9P8TTV1</accession>
<organism evidence="1 2">
    <name type="scientific">Trichoderma cornu-damae</name>
    <dbReference type="NCBI Taxonomy" id="654480"/>
    <lineage>
        <taxon>Eukaryota</taxon>
        <taxon>Fungi</taxon>
        <taxon>Dikarya</taxon>
        <taxon>Ascomycota</taxon>
        <taxon>Pezizomycotina</taxon>
        <taxon>Sordariomycetes</taxon>
        <taxon>Hypocreomycetidae</taxon>
        <taxon>Hypocreales</taxon>
        <taxon>Hypocreaceae</taxon>
        <taxon>Trichoderma</taxon>
    </lineage>
</organism>
<proteinExistence type="predicted"/>
<dbReference type="EMBL" id="JAIWOZ010000005">
    <property type="protein sequence ID" value="KAH6604673.1"/>
    <property type="molecule type" value="Genomic_DNA"/>
</dbReference>
<evidence type="ECO:0000313" key="1">
    <source>
        <dbReference type="EMBL" id="KAH6604673.1"/>
    </source>
</evidence>
<dbReference type="Proteomes" id="UP000827724">
    <property type="component" value="Unassembled WGS sequence"/>
</dbReference>
<dbReference type="AlphaFoldDB" id="A0A9P8TTV1"/>
<keyword evidence="2" id="KW-1185">Reference proteome</keyword>
<reference evidence="1" key="1">
    <citation type="submission" date="2021-08" db="EMBL/GenBank/DDBJ databases">
        <title>Chromosome-Level Trichoderma cornu-damae using Hi-C Data.</title>
        <authorList>
            <person name="Kim C.S."/>
        </authorList>
    </citation>
    <scope>NUCLEOTIDE SEQUENCE</scope>
    <source>
        <strain evidence="1">KA19-0412C</strain>
    </source>
</reference>